<dbReference type="KEGG" id="tsph:KIH39_11185"/>
<name>A0A8E6B938_9BACT</name>
<dbReference type="Proteomes" id="UP000676194">
    <property type="component" value="Chromosome"/>
</dbReference>
<reference evidence="2" key="1">
    <citation type="submission" date="2021-05" db="EMBL/GenBank/DDBJ databases">
        <title>Complete genome sequence of the cellulolytic planctomycete Telmatocola sphagniphila SP2T and characterization of the first cellulase from planctomycetes.</title>
        <authorList>
            <person name="Rakitin A.L."/>
            <person name="Beletsky A.V."/>
            <person name="Naumoff D.G."/>
            <person name="Kulichevskaya I.S."/>
            <person name="Mardanov A.V."/>
            <person name="Ravin N.V."/>
            <person name="Dedysh S.N."/>
        </authorList>
    </citation>
    <scope>NUCLEOTIDE SEQUENCE</scope>
    <source>
        <strain evidence="2">SP2T</strain>
    </source>
</reference>
<dbReference type="RefSeq" id="WP_213499433.1">
    <property type="nucleotide sequence ID" value="NZ_CP074694.1"/>
</dbReference>
<evidence type="ECO:0000259" key="1">
    <source>
        <dbReference type="Pfam" id="PF07589"/>
    </source>
</evidence>
<dbReference type="NCBIfam" id="TIGR02595">
    <property type="entry name" value="PEP_CTERM"/>
    <property type="match status" value="1"/>
</dbReference>
<feature type="domain" description="Ice-binding protein C-terminal" evidence="1">
    <location>
        <begin position="225"/>
        <end position="248"/>
    </location>
</feature>
<proteinExistence type="predicted"/>
<dbReference type="InterPro" id="IPR013424">
    <property type="entry name" value="Ice-binding_C"/>
</dbReference>
<protein>
    <submittedName>
        <fullName evidence="2">PEP-CTERM sorting domain-containing protein</fullName>
    </submittedName>
</protein>
<accession>A0A8E6B938</accession>
<dbReference type="AlphaFoldDB" id="A0A8E6B938"/>
<keyword evidence="3" id="KW-1185">Reference proteome</keyword>
<sequence length="258" mass="26641">MTGNEAQLLKNSTVNLKNSSVKFTGQTQSAGTLSIGTDSTFETDSLLQTAGVTTANGNLKATKTYTISGADSILKGSGNAQVGVLAIGPDSTLAPGNSPGKLTVTGQVQFNPGSRFQVEIRDASGTSGVDYDRLVVNGDLTNSGSTAKPLVIDLTSLDTANNPGLANFDKTKSYSLMIASVTGVVSGFTSDTYLLDTTHFQNDLSGGSFSLSAVSGEGLVLLFTPVPEPGTLLFIGVGSWGLFQWRRKRSGEKAALAS</sequence>
<evidence type="ECO:0000313" key="3">
    <source>
        <dbReference type="Proteomes" id="UP000676194"/>
    </source>
</evidence>
<dbReference type="Pfam" id="PF07589">
    <property type="entry name" value="PEP-CTERM"/>
    <property type="match status" value="1"/>
</dbReference>
<gene>
    <name evidence="2" type="ORF">KIH39_11185</name>
</gene>
<organism evidence="2 3">
    <name type="scientific">Telmatocola sphagniphila</name>
    <dbReference type="NCBI Taxonomy" id="1123043"/>
    <lineage>
        <taxon>Bacteria</taxon>
        <taxon>Pseudomonadati</taxon>
        <taxon>Planctomycetota</taxon>
        <taxon>Planctomycetia</taxon>
        <taxon>Gemmatales</taxon>
        <taxon>Gemmataceae</taxon>
    </lineage>
</organism>
<evidence type="ECO:0000313" key="2">
    <source>
        <dbReference type="EMBL" id="QVL34440.1"/>
    </source>
</evidence>
<dbReference type="EMBL" id="CP074694">
    <property type="protein sequence ID" value="QVL34440.1"/>
    <property type="molecule type" value="Genomic_DNA"/>
</dbReference>